<dbReference type="Gene3D" id="1.25.40.20">
    <property type="entry name" value="Ankyrin repeat-containing domain"/>
    <property type="match status" value="2"/>
</dbReference>
<dbReference type="PANTHER" id="PTHR24193:SF121">
    <property type="entry name" value="ADA2A-CONTAINING COMPLEX COMPONENT 3, ISOFORM D"/>
    <property type="match status" value="1"/>
</dbReference>
<gene>
    <name evidence="4" type="primary">fem1b</name>
    <name evidence="4" type="ORF">AWC38_SpisGene23616</name>
</gene>
<name>A0A2B4R5J3_STYPI</name>
<dbReference type="InterPro" id="IPR002110">
    <property type="entry name" value="Ankyrin_rpt"/>
</dbReference>
<evidence type="ECO:0000313" key="4">
    <source>
        <dbReference type="EMBL" id="PFX12426.1"/>
    </source>
</evidence>
<feature type="repeat" description="ANK" evidence="3">
    <location>
        <begin position="10"/>
        <end position="42"/>
    </location>
</feature>
<keyword evidence="1" id="KW-0677">Repeat</keyword>
<keyword evidence="2 3" id="KW-0040">ANK repeat</keyword>
<keyword evidence="5" id="KW-1185">Reference proteome</keyword>
<dbReference type="GO" id="GO:0000976">
    <property type="term" value="F:transcription cis-regulatory region binding"/>
    <property type="evidence" value="ECO:0007669"/>
    <property type="project" value="TreeGrafter"/>
</dbReference>
<accession>A0A2B4R5J3</accession>
<dbReference type="SMART" id="SM00248">
    <property type="entry name" value="ANK"/>
    <property type="match status" value="5"/>
</dbReference>
<feature type="repeat" description="ANK" evidence="3">
    <location>
        <begin position="149"/>
        <end position="181"/>
    </location>
</feature>
<dbReference type="PANTHER" id="PTHR24193">
    <property type="entry name" value="ANKYRIN REPEAT PROTEIN"/>
    <property type="match status" value="1"/>
</dbReference>
<dbReference type="GO" id="GO:0005634">
    <property type="term" value="C:nucleus"/>
    <property type="evidence" value="ECO:0007669"/>
    <property type="project" value="TreeGrafter"/>
</dbReference>
<evidence type="ECO:0000256" key="1">
    <source>
        <dbReference type="ARBA" id="ARBA00022737"/>
    </source>
</evidence>
<sequence length="236" mass="25995">MDTKTKDGDENATPLIIASRNGNLDCVKILLSFEADIEARGTVKANTDEAVEDCSPSWVAAATGHVVKLLIDHKEEVNGRNATNSTPLRVAAYDGRLDIVSYVVENGADVNSRDEFESTPLMITCYKGHMDVASYLILHGANHHLKDNNGDTCLHYAEEKGHIEVVGRLLSLGVKEEQNHKCLTPLLVASSELNLSHDKESQSADLEEQELDELYFDIATGKLRARREGNVDLQRP</sequence>
<dbReference type="InterPro" id="IPR050663">
    <property type="entry name" value="Ankyrin-SOCS_Box"/>
</dbReference>
<evidence type="ECO:0000313" key="5">
    <source>
        <dbReference type="Proteomes" id="UP000225706"/>
    </source>
</evidence>
<dbReference type="SUPFAM" id="SSF48403">
    <property type="entry name" value="Ankyrin repeat"/>
    <property type="match status" value="1"/>
</dbReference>
<dbReference type="Pfam" id="PF12796">
    <property type="entry name" value="Ank_2"/>
    <property type="match status" value="1"/>
</dbReference>
<dbReference type="OrthoDB" id="5951645at2759"/>
<dbReference type="PROSITE" id="PS50297">
    <property type="entry name" value="ANK_REP_REGION"/>
    <property type="match status" value="3"/>
</dbReference>
<dbReference type="GO" id="GO:0045944">
    <property type="term" value="P:positive regulation of transcription by RNA polymerase II"/>
    <property type="evidence" value="ECO:0007669"/>
    <property type="project" value="TreeGrafter"/>
</dbReference>
<protein>
    <submittedName>
        <fullName evidence="4">Protein fem-1-like B</fullName>
    </submittedName>
</protein>
<dbReference type="Pfam" id="PF13606">
    <property type="entry name" value="Ank_3"/>
    <property type="match status" value="1"/>
</dbReference>
<dbReference type="STRING" id="50429.A0A2B4R5J3"/>
<feature type="repeat" description="ANK" evidence="3">
    <location>
        <begin position="83"/>
        <end position="115"/>
    </location>
</feature>
<proteinExistence type="predicted"/>
<reference evidence="5" key="1">
    <citation type="journal article" date="2017" name="bioRxiv">
        <title>Comparative analysis of the genomes of Stylophora pistillata and Acropora digitifera provides evidence for extensive differences between species of corals.</title>
        <authorList>
            <person name="Voolstra C.R."/>
            <person name="Li Y."/>
            <person name="Liew Y.J."/>
            <person name="Baumgarten S."/>
            <person name="Zoccola D."/>
            <person name="Flot J.-F."/>
            <person name="Tambutte S."/>
            <person name="Allemand D."/>
            <person name="Aranda M."/>
        </authorList>
    </citation>
    <scope>NUCLEOTIDE SEQUENCE [LARGE SCALE GENOMIC DNA]</scope>
</reference>
<evidence type="ECO:0000256" key="2">
    <source>
        <dbReference type="ARBA" id="ARBA00023043"/>
    </source>
</evidence>
<comment type="caution">
    <text evidence="4">The sequence shown here is derived from an EMBL/GenBank/DDBJ whole genome shotgun (WGS) entry which is preliminary data.</text>
</comment>
<dbReference type="AlphaFoldDB" id="A0A2B4R5J3"/>
<dbReference type="Proteomes" id="UP000225706">
    <property type="component" value="Unassembled WGS sequence"/>
</dbReference>
<dbReference type="PROSITE" id="PS50088">
    <property type="entry name" value="ANK_REPEAT"/>
    <property type="match status" value="4"/>
</dbReference>
<dbReference type="EMBL" id="LSMT01001373">
    <property type="protein sequence ID" value="PFX12426.1"/>
    <property type="molecule type" value="Genomic_DNA"/>
</dbReference>
<organism evidence="4 5">
    <name type="scientific">Stylophora pistillata</name>
    <name type="common">Smooth cauliflower coral</name>
    <dbReference type="NCBI Taxonomy" id="50429"/>
    <lineage>
        <taxon>Eukaryota</taxon>
        <taxon>Metazoa</taxon>
        <taxon>Cnidaria</taxon>
        <taxon>Anthozoa</taxon>
        <taxon>Hexacorallia</taxon>
        <taxon>Scleractinia</taxon>
        <taxon>Astrocoeniina</taxon>
        <taxon>Pocilloporidae</taxon>
        <taxon>Stylophora</taxon>
    </lineage>
</organism>
<evidence type="ECO:0000256" key="3">
    <source>
        <dbReference type="PROSITE-ProRule" id="PRU00023"/>
    </source>
</evidence>
<dbReference type="InterPro" id="IPR036770">
    <property type="entry name" value="Ankyrin_rpt-contain_sf"/>
</dbReference>
<dbReference type="Pfam" id="PF00023">
    <property type="entry name" value="Ank"/>
    <property type="match status" value="1"/>
</dbReference>
<feature type="repeat" description="ANK" evidence="3">
    <location>
        <begin position="116"/>
        <end position="148"/>
    </location>
</feature>